<evidence type="ECO:0000313" key="2">
    <source>
        <dbReference type="Proteomes" id="UP001163223"/>
    </source>
</evidence>
<organism evidence="1 2">
    <name type="scientific">Antarcticirhabdus aurantiaca</name>
    <dbReference type="NCBI Taxonomy" id="2606717"/>
    <lineage>
        <taxon>Bacteria</taxon>
        <taxon>Pseudomonadati</taxon>
        <taxon>Pseudomonadota</taxon>
        <taxon>Alphaproteobacteria</taxon>
        <taxon>Hyphomicrobiales</taxon>
        <taxon>Aurantimonadaceae</taxon>
        <taxon>Antarcticirhabdus</taxon>
    </lineage>
</organism>
<name>A0ACD4NI23_9HYPH</name>
<reference evidence="1" key="1">
    <citation type="submission" date="2022-11" db="EMBL/GenBank/DDBJ databases">
        <title>beta-Carotene-producing bacterium, Jeongeuplla avenae sp. nov., alleviates the salt stress of Arabidopsis seedlings.</title>
        <authorList>
            <person name="Jiang L."/>
            <person name="Lee J."/>
        </authorList>
    </citation>
    <scope>NUCLEOTIDE SEQUENCE</scope>
    <source>
        <strain evidence="1">DY_R2A_6</strain>
    </source>
</reference>
<protein>
    <submittedName>
        <fullName evidence="1">NUDIX hydrolase</fullName>
    </submittedName>
</protein>
<accession>A0ACD4NI23</accession>
<dbReference type="EMBL" id="CP113520">
    <property type="protein sequence ID" value="WAJ26465.1"/>
    <property type="molecule type" value="Genomic_DNA"/>
</dbReference>
<keyword evidence="2" id="KW-1185">Reference proteome</keyword>
<proteinExistence type="predicted"/>
<evidence type="ECO:0000313" key="1">
    <source>
        <dbReference type="EMBL" id="WAJ26465.1"/>
    </source>
</evidence>
<keyword evidence="1" id="KW-0378">Hydrolase</keyword>
<dbReference type="Proteomes" id="UP001163223">
    <property type="component" value="Chromosome"/>
</dbReference>
<sequence>MGSKTYKQFGAVPYRRTETGELEVLLITSRETGRWVIPKGWPMRGRAPQKAAAIEAYEEAGALGKPSKAALGTYSYGKRTKTETKPCEVTVYPLFVEKLVDRWPESDERRREWFDPAAAAERVDEPELRSIFLNLDSAL</sequence>
<gene>
    <name evidence="1" type="ORF">OXU80_16445</name>
</gene>